<dbReference type="PANTHER" id="PTHR46825:SF9">
    <property type="entry name" value="BETA-LACTAMASE-RELATED DOMAIN-CONTAINING PROTEIN"/>
    <property type="match status" value="1"/>
</dbReference>
<reference evidence="6" key="1">
    <citation type="submission" date="2023-06" db="EMBL/GenBank/DDBJ databases">
        <title>Genome-scale phylogeny and comparative genomics of the fungal order Sordariales.</title>
        <authorList>
            <consortium name="Lawrence Berkeley National Laboratory"/>
            <person name="Hensen N."/>
            <person name="Bonometti L."/>
            <person name="Westerberg I."/>
            <person name="Brannstrom I.O."/>
            <person name="Guillou S."/>
            <person name="Cros-Aarteil S."/>
            <person name="Calhoun S."/>
            <person name="Haridas S."/>
            <person name="Kuo A."/>
            <person name="Mondo S."/>
            <person name="Pangilinan J."/>
            <person name="Riley R."/>
            <person name="Labutti K."/>
            <person name="Andreopoulos B."/>
            <person name="Lipzen A."/>
            <person name="Chen C."/>
            <person name="Yanf M."/>
            <person name="Daum C."/>
            <person name="Ng V."/>
            <person name="Clum A."/>
            <person name="Steindorff A."/>
            <person name="Ohm R."/>
            <person name="Martin F."/>
            <person name="Silar P."/>
            <person name="Natvig D."/>
            <person name="Lalanne C."/>
            <person name="Gautier V."/>
            <person name="Ament-Velasquez S.L."/>
            <person name="Kruys A."/>
            <person name="Hutchinson M.I."/>
            <person name="Powell A.J."/>
            <person name="Barry K."/>
            <person name="Miller A.N."/>
            <person name="Grigoriev I.V."/>
            <person name="Debuchy R."/>
            <person name="Gladieux P."/>
            <person name="Thoren M.H."/>
            <person name="Johannesson H."/>
        </authorList>
    </citation>
    <scope>NUCLEOTIDE SEQUENCE</scope>
    <source>
        <strain evidence="6">PSN4</strain>
    </source>
</reference>
<dbReference type="InterPro" id="IPR001466">
    <property type="entry name" value="Beta-lactam-related"/>
</dbReference>
<dbReference type="Gene3D" id="3.40.710.10">
    <property type="entry name" value="DD-peptidase/beta-lactamase superfamily"/>
    <property type="match status" value="1"/>
</dbReference>
<evidence type="ECO:0000256" key="2">
    <source>
        <dbReference type="SAM" id="MobiDB-lite"/>
    </source>
</evidence>
<dbReference type="EMBL" id="MU839828">
    <property type="protein sequence ID" value="KAK1759641.1"/>
    <property type="molecule type" value="Genomic_DNA"/>
</dbReference>
<sequence>MKWLGYFMCLVSAGGGITPAFASVTDQKPLSDEPGDSRNPFTHKFKAYASDTLEKWHLPGMAIAVIDGNETFYQGLGLSNLKSQTPVTESTLFMTGSTTKAFTDAVLGILIASGNYSSFEKDNKPLSWTTPLSAILPEDFVMSSDWATRHLTLDDAVSHRTGLPRHDKASGRFYPTSSDYPSSSSSPQKWHTATPRDVVRSLRYLPLTYEPRTKWQYCNLMYVALTHVVQTITNQKMGSLLRDLIWGPLGMDSTYYGIEEVTGDKKLATGYYWDETSQKHGVLPIVEQPEIAGAGLVISSVADYSRWIRSLVEMSGPLGTEVHREVRRVRMVEGDSKETEGPFDGPTAYAAGWTVGSYRGKRFFTHGGMMEAFGTTVVWFPEERYGVVSMGNTAVEGCAVGEVLVWGLVDERFGVGRGERFDWGGKWSKVKQIIADKIDNAVEVLFPDHPEKPLPPSRPLDHYTGTYFHPAYLNMTIELGTDKDTLRADRTAFTWQTISDFKHVSGEWWVMYSTLSHANGSRVLVDIAKVEFKVGVSDKVSSVGVEWRETIGDEIEGLIWYERVD</sequence>
<proteinExistence type="inferred from homology"/>
<dbReference type="AlphaFoldDB" id="A0AAJ0F8Z6"/>
<feature type="compositionally biased region" description="Low complexity" evidence="2">
    <location>
        <begin position="175"/>
        <end position="187"/>
    </location>
</feature>
<evidence type="ECO:0000313" key="6">
    <source>
        <dbReference type="EMBL" id="KAK1759641.1"/>
    </source>
</evidence>
<evidence type="ECO:0000256" key="1">
    <source>
        <dbReference type="ARBA" id="ARBA00038215"/>
    </source>
</evidence>
<dbReference type="InterPro" id="IPR021860">
    <property type="entry name" value="Peptidase_S12_Pab87-rel_C"/>
</dbReference>
<keyword evidence="7" id="KW-1185">Reference proteome</keyword>
<feature type="domain" description="Peptidase S12 Pab87-related C-terminal" evidence="5">
    <location>
        <begin position="450"/>
        <end position="551"/>
    </location>
</feature>
<gene>
    <name evidence="6" type="ORF">QBC47DRAFT_372658</name>
</gene>
<feature type="signal peptide" evidence="3">
    <location>
        <begin position="1"/>
        <end position="22"/>
    </location>
</feature>
<evidence type="ECO:0000259" key="4">
    <source>
        <dbReference type="Pfam" id="PF00144"/>
    </source>
</evidence>
<protein>
    <submittedName>
        <fullName evidence="6">Beta-lactamase/transpeptidase-like protein</fullName>
    </submittedName>
</protein>
<dbReference type="Pfam" id="PF00144">
    <property type="entry name" value="Beta-lactamase"/>
    <property type="match status" value="1"/>
</dbReference>
<comment type="caution">
    <text evidence="6">The sequence shown here is derived from an EMBL/GenBank/DDBJ whole genome shotgun (WGS) entry which is preliminary data.</text>
</comment>
<name>A0AAJ0F8Z6_9PEZI</name>
<comment type="similarity">
    <text evidence="1">Belongs to the peptidase S12 family.</text>
</comment>
<dbReference type="PANTHER" id="PTHR46825">
    <property type="entry name" value="D-ALANYL-D-ALANINE-CARBOXYPEPTIDASE/ENDOPEPTIDASE AMPH"/>
    <property type="match status" value="1"/>
</dbReference>
<evidence type="ECO:0000259" key="5">
    <source>
        <dbReference type="Pfam" id="PF11954"/>
    </source>
</evidence>
<dbReference type="Gene3D" id="2.40.128.600">
    <property type="match status" value="1"/>
</dbReference>
<feature type="chain" id="PRO_5042470684" evidence="3">
    <location>
        <begin position="23"/>
        <end position="565"/>
    </location>
</feature>
<keyword evidence="3" id="KW-0732">Signal</keyword>
<dbReference type="InterPro" id="IPR012338">
    <property type="entry name" value="Beta-lactam/transpept-like"/>
</dbReference>
<evidence type="ECO:0000313" key="7">
    <source>
        <dbReference type="Proteomes" id="UP001239445"/>
    </source>
</evidence>
<organism evidence="6 7">
    <name type="scientific">Echria macrotheca</name>
    <dbReference type="NCBI Taxonomy" id="438768"/>
    <lineage>
        <taxon>Eukaryota</taxon>
        <taxon>Fungi</taxon>
        <taxon>Dikarya</taxon>
        <taxon>Ascomycota</taxon>
        <taxon>Pezizomycotina</taxon>
        <taxon>Sordariomycetes</taxon>
        <taxon>Sordariomycetidae</taxon>
        <taxon>Sordariales</taxon>
        <taxon>Schizotheciaceae</taxon>
        <taxon>Echria</taxon>
    </lineage>
</organism>
<dbReference type="SUPFAM" id="SSF56601">
    <property type="entry name" value="beta-lactamase/transpeptidase-like"/>
    <property type="match status" value="1"/>
</dbReference>
<dbReference type="Proteomes" id="UP001239445">
    <property type="component" value="Unassembled WGS sequence"/>
</dbReference>
<dbReference type="Pfam" id="PF11954">
    <property type="entry name" value="DUF3471"/>
    <property type="match status" value="1"/>
</dbReference>
<feature type="region of interest" description="Disordered" evidence="2">
    <location>
        <begin position="162"/>
        <end position="192"/>
    </location>
</feature>
<feature type="domain" description="Beta-lactamase-related" evidence="4">
    <location>
        <begin position="49"/>
        <end position="395"/>
    </location>
</feature>
<dbReference type="InterPro" id="IPR050491">
    <property type="entry name" value="AmpC-like"/>
</dbReference>
<accession>A0AAJ0F8Z6</accession>
<evidence type="ECO:0000256" key="3">
    <source>
        <dbReference type="SAM" id="SignalP"/>
    </source>
</evidence>